<keyword evidence="11" id="KW-1133">Transmembrane helix</keyword>
<dbReference type="PANTHER" id="PTHR43547">
    <property type="entry name" value="TWO-COMPONENT HISTIDINE KINASE"/>
    <property type="match status" value="1"/>
</dbReference>
<evidence type="ECO:0000313" key="15">
    <source>
        <dbReference type="EMBL" id="SOD90375.1"/>
    </source>
</evidence>
<feature type="domain" description="HTH araC/xylS-type" evidence="12">
    <location>
        <begin position="790"/>
        <end position="889"/>
    </location>
</feature>
<dbReference type="SMART" id="SM00387">
    <property type="entry name" value="HATPase_c"/>
    <property type="match status" value="1"/>
</dbReference>
<dbReference type="GO" id="GO:0000155">
    <property type="term" value="F:phosphorelay sensor kinase activity"/>
    <property type="evidence" value="ECO:0007669"/>
    <property type="project" value="InterPro"/>
</dbReference>
<dbReference type="CDD" id="cd00082">
    <property type="entry name" value="HisKA"/>
    <property type="match status" value="1"/>
</dbReference>
<dbReference type="Gene3D" id="3.40.50.2300">
    <property type="match status" value="3"/>
</dbReference>
<evidence type="ECO:0000256" key="10">
    <source>
        <dbReference type="SAM" id="Coils"/>
    </source>
</evidence>
<feature type="coiled-coil region" evidence="10">
    <location>
        <begin position="355"/>
        <end position="389"/>
    </location>
</feature>
<keyword evidence="11" id="KW-0812">Transmembrane</keyword>
<dbReference type="InterPro" id="IPR036097">
    <property type="entry name" value="HisK_dim/P_sf"/>
</dbReference>
<evidence type="ECO:0000256" key="11">
    <source>
        <dbReference type="SAM" id="Phobius"/>
    </source>
</evidence>
<dbReference type="FunFam" id="3.30.565.10:FF:000006">
    <property type="entry name" value="Sensor histidine kinase WalK"/>
    <property type="match status" value="1"/>
</dbReference>
<dbReference type="SUPFAM" id="SSF52172">
    <property type="entry name" value="CheY-like"/>
    <property type="match status" value="1"/>
</dbReference>
<dbReference type="EMBL" id="OCNH01000002">
    <property type="protein sequence ID" value="SOD90375.1"/>
    <property type="molecule type" value="Genomic_DNA"/>
</dbReference>
<dbReference type="InterPro" id="IPR003661">
    <property type="entry name" value="HisK_dim/P_dom"/>
</dbReference>
<protein>
    <recommendedName>
        <fullName evidence="2">histidine kinase</fullName>
        <ecNumber evidence="2">2.7.13.3</ecNumber>
    </recommendedName>
</protein>
<dbReference type="InterPro" id="IPR018062">
    <property type="entry name" value="HTH_AraC-typ_CS"/>
</dbReference>
<dbReference type="GO" id="GO:0043565">
    <property type="term" value="F:sequence-specific DNA binding"/>
    <property type="evidence" value="ECO:0007669"/>
    <property type="project" value="InterPro"/>
</dbReference>
<dbReference type="InterPro" id="IPR005467">
    <property type="entry name" value="His_kinase_dom"/>
</dbReference>
<keyword evidence="16" id="KW-1185">Reference proteome</keyword>
<dbReference type="EC" id="2.7.13.3" evidence="2"/>
<dbReference type="SUPFAM" id="SSF46689">
    <property type="entry name" value="Homeodomain-like"/>
    <property type="match status" value="1"/>
</dbReference>
<dbReference type="SUPFAM" id="SSF47384">
    <property type="entry name" value="Homodimeric domain of signal transducing histidine kinase"/>
    <property type="match status" value="1"/>
</dbReference>
<dbReference type="GO" id="GO:0003700">
    <property type="term" value="F:DNA-binding transcription factor activity"/>
    <property type="evidence" value="ECO:0007669"/>
    <property type="project" value="InterPro"/>
</dbReference>
<dbReference type="Proteomes" id="UP000219452">
    <property type="component" value="Unassembled WGS sequence"/>
</dbReference>
<dbReference type="SUPFAM" id="SSF55874">
    <property type="entry name" value="ATPase domain of HSP90 chaperone/DNA topoisomerase II/histidine kinase"/>
    <property type="match status" value="1"/>
</dbReference>
<dbReference type="InterPro" id="IPR001789">
    <property type="entry name" value="Sig_transdc_resp-reg_receiver"/>
</dbReference>
<feature type="transmembrane region" description="Helical" evidence="11">
    <location>
        <begin position="337"/>
        <end position="359"/>
    </location>
</feature>
<keyword evidence="3 9" id="KW-0597">Phosphoprotein</keyword>
<dbReference type="Gene3D" id="1.10.10.60">
    <property type="entry name" value="Homeodomain-like"/>
    <property type="match status" value="1"/>
</dbReference>
<keyword evidence="10" id="KW-0175">Coiled coil</keyword>
<dbReference type="RefSeq" id="WP_097126932.1">
    <property type="nucleotide sequence ID" value="NZ_OCNH01000002.1"/>
</dbReference>
<dbReference type="PROSITE" id="PS50110">
    <property type="entry name" value="RESPONSE_REGULATORY"/>
    <property type="match status" value="1"/>
</dbReference>
<gene>
    <name evidence="15" type="ORF">SAMN06269250_3394</name>
</gene>
<dbReference type="SUPFAM" id="SSF53822">
    <property type="entry name" value="Periplasmic binding protein-like I"/>
    <property type="match status" value="1"/>
</dbReference>
<dbReference type="InterPro" id="IPR036890">
    <property type="entry name" value="HATPase_C_sf"/>
</dbReference>
<keyword evidence="7" id="KW-0238">DNA-binding</keyword>
<keyword evidence="6" id="KW-0805">Transcription regulation</keyword>
<dbReference type="Pfam" id="PF00512">
    <property type="entry name" value="HisKA"/>
    <property type="match status" value="1"/>
</dbReference>
<name>A0A286G4D2_9BACT</name>
<dbReference type="Pfam" id="PF02518">
    <property type="entry name" value="HATPase_c"/>
    <property type="match status" value="1"/>
</dbReference>
<dbReference type="InterPro" id="IPR003594">
    <property type="entry name" value="HATPase_dom"/>
</dbReference>
<sequence length="889" mass="100102">MAMATYSKFCILAFVFFISCTQKEKPKYTIGFSQCMMSDNWRKDMYQGMKRELSFYPDMSMEMKVANGDSKKQNEQIQEFVTQKVDLLIVSPNEKDANTSSINQAYLSGIPVIILDRRISSTKYTAFVGAENYLVGQNAGIYANTLLKGHGTVLEISAAPNTSPSIDRHLGFVQALKKYPAITYSGIIWQNDQLDQTLPAYLKAHPQIELIYAHYDRLALIVSEICQSLGLRKKIKLIGVDGLAGKNEGLDLVKKGLIDATILYPAGGEEAIKNAVSILTKKPFKRENKLFTTVINPDNVGIMLAQYQKIREQQQSIERQTYKLLDLSRIYSSQKKAVGVLLALLTLVVLFGAVLLSLLREKQQSNKVLAQQKEEIERISAQARQATEDKMRFYSYISHEFKTPLSLILTPADDLLNRKTYDGKEGKRVLELIRKNANRLLKLVDQVLDLRRIDAGKIELLTATHDLVKFIQEIVNDFSFTARKQQIDLQFIHQLPELPYTFDAEKLDKVLFNLLSNAFKYTAPGGLIHVSLTRSADSIKLIITDNGVGMDAIDKAHAFDLYYRGSQSASLGSGLGLALSQEFVLLHQGEITLTSEQGKGTTFTITLPYSPPQDPIQLTATPAFDHSVETETDTRVVDAASSADQSMVIIEDNSELLTFLQSRFAGSYRILPAETAEKGWELILQNIPDIILSDVTLPGQSGIWLTQRVKEDFRTSHIPVILITAKGGLENQLEGTEAGADAYIPKPFNQQLLEVKVRNLLGNRDRMRRRFSNEITNPQQVQSKERKFLLDFELLLEKHINSNQLSVENLSRELGMSRVQLYRKITALTNKNVNDYIADYRIKKAKQLLGDQAKNISEIAYALGFKDPAYFATFFRQKVGQTPSDWRNS</sequence>
<feature type="modified residue" description="4-aspartylphosphate" evidence="9">
    <location>
        <position position="694"/>
    </location>
</feature>
<accession>A0A286G4D2</accession>
<dbReference type="SMART" id="SM00448">
    <property type="entry name" value="REC"/>
    <property type="match status" value="1"/>
</dbReference>
<dbReference type="PROSITE" id="PS50109">
    <property type="entry name" value="HIS_KIN"/>
    <property type="match status" value="1"/>
</dbReference>
<dbReference type="SMART" id="SM00342">
    <property type="entry name" value="HTH_ARAC"/>
    <property type="match status" value="1"/>
</dbReference>
<dbReference type="Pfam" id="PF00072">
    <property type="entry name" value="Response_reg"/>
    <property type="match status" value="1"/>
</dbReference>
<dbReference type="InterPro" id="IPR028082">
    <property type="entry name" value="Peripla_BP_I"/>
</dbReference>
<dbReference type="Pfam" id="PF13407">
    <property type="entry name" value="Peripla_BP_4"/>
    <property type="match status" value="1"/>
</dbReference>
<dbReference type="InterPro" id="IPR011006">
    <property type="entry name" value="CheY-like_superfamily"/>
</dbReference>
<dbReference type="InterPro" id="IPR018060">
    <property type="entry name" value="HTH_AraC"/>
</dbReference>
<proteinExistence type="predicted"/>
<dbReference type="OrthoDB" id="9797097at2"/>
<dbReference type="InterPro" id="IPR004358">
    <property type="entry name" value="Sig_transdc_His_kin-like_C"/>
</dbReference>
<dbReference type="Gene3D" id="3.30.565.10">
    <property type="entry name" value="Histidine kinase-like ATPase, C-terminal domain"/>
    <property type="match status" value="1"/>
</dbReference>
<feature type="domain" description="Histidine kinase" evidence="13">
    <location>
        <begin position="396"/>
        <end position="611"/>
    </location>
</feature>
<evidence type="ECO:0000256" key="6">
    <source>
        <dbReference type="ARBA" id="ARBA00023015"/>
    </source>
</evidence>
<dbReference type="Pfam" id="PF12833">
    <property type="entry name" value="HTH_18"/>
    <property type="match status" value="1"/>
</dbReference>
<evidence type="ECO:0000259" key="13">
    <source>
        <dbReference type="PROSITE" id="PS50109"/>
    </source>
</evidence>
<keyword evidence="5 15" id="KW-0418">Kinase</keyword>
<evidence type="ECO:0000256" key="1">
    <source>
        <dbReference type="ARBA" id="ARBA00000085"/>
    </source>
</evidence>
<comment type="catalytic activity">
    <reaction evidence="1">
        <text>ATP + protein L-histidine = ADP + protein N-phospho-L-histidine.</text>
        <dbReference type="EC" id="2.7.13.3"/>
    </reaction>
</comment>
<dbReference type="PROSITE" id="PS01124">
    <property type="entry name" value="HTH_ARAC_FAMILY_2"/>
    <property type="match status" value="1"/>
</dbReference>
<evidence type="ECO:0000256" key="2">
    <source>
        <dbReference type="ARBA" id="ARBA00012438"/>
    </source>
</evidence>
<keyword evidence="11" id="KW-0472">Membrane</keyword>
<dbReference type="PROSITE" id="PS00041">
    <property type="entry name" value="HTH_ARAC_FAMILY_1"/>
    <property type="match status" value="1"/>
</dbReference>
<dbReference type="AlphaFoldDB" id="A0A286G4D2"/>
<dbReference type="CDD" id="cd06308">
    <property type="entry name" value="PBP1_sensor_kinase-like"/>
    <property type="match status" value="1"/>
</dbReference>
<evidence type="ECO:0000259" key="14">
    <source>
        <dbReference type="PROSITE" id="PS50110"/>
    </source>
</evidence>
<dbReference type="InterPro" id="IPR025997">
    <property type="entry name" value="SBP_2_dom"/>
</dbReference>
<evidence type="ECO:0000256" key="3">
    <source>
        <dbReference type="ARBA" id="ARBA00022553"/>
    </source>
</evidence>
<evidence type="ECO:0000256" key="4">
    <source>
        <dbReference type="ARBA" id="ARBA00022679"/>
    </source>
</evidence>
<dbReference type="SMART" id="SM00388">
    <property type="entry name" value="HisKA"/>
    <property type="match status" value="1"/>
</dbReference>
<evidence type="ECO:0000256" key="8">
    <source>
        <dbReference type="ARBA" id="ARBA00023163"/>
    </source>
</evidence>
<organism evidence="15 16">
    <name type="scientific">Spirosoma fluviale</name>
    <dbReference type="NCBI Taxonomy" id="1597977"/>
    <lineage>
        <taxon>Bacteria</taxon>
        <taxon>Pseudomonadati</taxon>
        <taxon>Bacteroidota</taxon>
        <taxon>Cytophagia</taxon>
        <taxon>Cytophagales</taxon>
        <taxon>Cytophagaceae</taxon>
        <taxon>Spirosoma</taxon>
    </lineage>
</organism>
<keyword evidence="4" id="KW-0808">Transferase</keyword>
<feature type="domain" description="Response regulatory" evidence="14">
    <location>
        <begin position="646"/>
        <end position="761"/>
    </location>
</feature>
<evidence type="ECO:0000259" key="12">
    <source>
        <dbReference type="PROSITE" id="PS01124"/>
    </source>
</evidence>
<dbReference type="PANTHER" id="PTHR43547:SF2">
    <property type="entry name" value="HYBRID SIGNAL TRANSDUCTION HISTIDINE KINASE C"/>
    <property type="match status" value="1"/>
</dbReference>
<dbReference type="Gene3D" id="1.10.287.130">
    <property type="match status" value="1"/>
</dbReference>
<dbReference type="PRINTS" id="PR00344">
    <property type="entry name" value="BCTRLSENSOR"/>
</dbReference>
<evidence type="ECO:0000256" key="5">
    <source>
        <dbReference type="ARBA" id="ARBA00022777"/>
    </source>
</evidence>
<dbReference type="InterPro" id="IPR009057">
    <property type="entry name" value="Homeodomain-like_sf"/>
</dbReference>
<evidence type="ECO:0000313" key="16">
    <source>
        <dbReference type="Proteomes" id="UP000219452"/>
    </source>
</evidence>
<keyword evidence="8" id="KW-0804">Transcription</keyword>
<evidence type="ECO:0000256" key="9">
    <source>
        <dbReference type="PROSITE-ProRule" id="PRU00169"/>
    </source>
</evidence>
<evidence type="ECO:0000256" key="7">
    <source>
        <dbReference type="ARBA" id="ARBA00023125"/>
    </source>
</evidence>
<reference evidence="16" key="1">
    <citation type="submission" date="2017-09" db="EMBL/GenBank/DDBJ databases">
        <authorList>
            <person name="Varghese N."/>
            <person name="Submissions S."/>
        </authorList>
    </citation>
    <scope>NUCLEOTIDE SEQUENCE [LARGE SCALE GENOMIC DNA]</scope>
    <source>
        <strain evidence="16">DSM 29961</strain>
    </source>
</reference>